<evidence type="ECO:0000313" key="1">
    <source>
        <dbReference type="EMBL" id="PZO48530.1"/>
    </source>
</evidence>
<evidence type="ECO:0000313" key="2">
    <source>
        <dbReference type="Proteomes" id="UP000249794"/>
    </source>
</evidence>
<dbReference type="Proteomes" id="UP000249794">
    <property type="component" value="Unassembled WGS sequence"/>
</dbReference>
<proteinExistence type="predicted"/>
<accession>A0A2W4WVH6</accession>
<comment type="caution">
    <text evidence="1">The sequence shown here is derived from an EMBL/GenBank/DDBJ whole genome shotgun (WGS) entry which is preliminary data.</text>
</comment>
<protein>
    <submittedName>
        <fullName evidence="1">Uncharacterized protein</fullName>
    </submittedName>
</protein>
<organism evidence="1 2">
    <name type="scientific">Phormidesmis priestleyi</name>
    <dbReference type="NCBI Taxonomy" id="268141"/>
    <lineage>
        <taxon>Bacteria</taxon>
        <taxon>Bacillati</taxon>
        <taxon>Cyanobacteriota</taxon>
        <taxon>Cyanophyceae</taxon>
        <taxon>Leptolyngbyales</taxon>
        <taxon>Leptolyngbyaceae</taxon>
        <taxon>Phormidesmis</taxon>
    </lineage>
</organism>
<dbReference type="EMBL" id="QBMP01000236">
    <property type="protein sequence ID" value="PZO48530.1"/>
    <property type="molecule type" value="Genomic_DNA"/>
</dbReference>
<name>A0A2W4WVH6_9CYAN</name>
<sequence>MSPCDRCYRSYKEKFELLSAYLDDEVSESEHRFKAVNPHSKKLRLDHLPNRSHPYFPCPALLILR</sequence>
<reference evidence="2" key="1">
    <citation type="submission" date="2018-04" db="EMBL/GenBank/DDBJ databases">
        <authorList>
            <person name="Cornet L."/>
        </authorList>
    </citation>
    <scope>NUCLEOTIDE SEQUENCE [LARGE SCALE GENOMIC DNA]</scope>
</reference>
<dbReference type="AlphaFoldDB" id="A0A2W4WVH6"/>
<reference evidence="1 2" key="2">
    <citation type="submission" date="2018-06" db="EMBL/GenBank/DDBJ databases">
        <title>Metagenomic assembly of (sub)arctic Cyanobacteria and their associated microbiome from non-axenic cultures.</title>
        <authorList>
            <person name="Baurain D."/>
        </authorList>
    </citation>
    <scope>NUCLEOTIDE SEQUENCE [LARGE SCALE GENOMIC DNA]</scope>
    <source>
        <strain evidence="1">ULC027bin1</strain>
    </source>
</reference>
<gene>
    <name evidence="1" type="ORF">DCF15_17830</name>
</gene>